<name>A0A8J7Q5M8_9BACT</name>
<evidence type="ECO:0000313" key="9">
    <source>
        <dbReference type="Proteomes" id="UP000664417"/>
    </source>
</evidence>
<dbReference type="InterPro" id="IPR050660">
    <property type="entry name" value="NEK_Ser/Thr_kinase"/>
</dbReference>
<proteinExistence type="predicted"/>
<dbReference type="Pfam" id="PF00069">
    <property type="entry name" value="Pkinase"/>
    <property type="match status" value="1"/>
</dbReference>
<evidence type="ECO:0000256" key="5">
    <source>
        <dbReference type="ARBA" id="ARBA00022840"/>
    </source>
</evidence>
<feature type="compositionally biased region" description="Basic and acidic residues" evidence="6">
    <location>
        <begin position="362"/>
        <end position="376"/>
    </location>
</feature>
<dbReference type="AlphaFoldDB" id="A0A8J7Q5M8"/>
<organism evidence="8 9">
    <name type="scientific">Acanthopleuribacter pedis</name>
    <dbReference type="NCBI Taxonomy" id="442870"/>
    <lineage>
        <taxon>Bacteria</taxon>
        <taxon>Pseudomonadati</taxon>
        <taxon>Acidobacteriota</taxon>
        <taxon>Holophagae</taxon>
        <taxon>Acanthopleuribacterales</taxon>
        <taxon>Acanthopleuribacteraceae</taxon>
        <taxon>Acanthopleuribacter</taxon>
    </lineage>
</organism>
<comment type="caution">
    <text evidence="8">The sequence shown here is derived from an EMBL/GenBank/DDBJ whole genome shotgun (WGS) entry which is preliminary data.</text>
</comment>
<dbReference type="RefSeq" id="WP_207856309.1">
    <property type="nucleotide sequence ID" value="NZ_JAFREP010000001.1"/>
</dbReference>
<feature type="region of interest" description="Disordered" evidence="6">
    <location>
        <begin position="531"/>
        <end position="588"/>
    </location>
</feature>
<dbReference type="InterPro" id="IPR000719">
    <property type="entry name" value="Prot_kinase_dom"/>
</dbReference>
<evidence type="ECO:0000313" key="8">
    <source>
        <dbReference type="EMBL" id="MBO1317074.1"/>
    </source>
</evidence>
<dbReference type="PROSITE" id="PS50011">
    <property type="entry name" value="PROTEIN_KINASE_DOM"/>
    <property type="match status" value="1"/>
</dbReference>
<dbReference type="PROSITE" id="PS00108">
    <property type="entry name" value="PROTEIN_KINASE_ST"/>
    <property type="match status" value="1"/>
</dbReference>
<dbReference type="InterPro" id="IPR008271">
    <property type="entry name" value="Ser/Thr_kinase_AS"/>
</dbReference>
<dbReference type="SMART" id="SM00220">
    <property type="entry name" value="S_TKc"/>
    <property type="match status" value="1"/>
</dbReference>
<feature type="compositionally biased region" description="Polar residues" evidence="6">
    <location>
        <begin position="543"/>
        <end position="555"/>
    </location>
</feature>
<dbReference type="GO" id="GO:0005524">
    <property type="term" value="F:ATP binding"/>
    <property type="evidence" value="ECO:0007669"/>
    <property type="project" value="UniProtKB-KW"/>
</dbReference>
<evidence type="ECO:0000256" key="3">
    <source>
        <dbReference type="ARBA" id="ARBA00022741"/>
    </source>
</evidence>
<keyword evidence="5" id="KW-0067">ATP-binding</keyword>
<feature type="region of interest" description="Disordered" evidence="6">
    <location>
        <begin position="362"/>
        <end position="386"/>
    </location>
</feature>
<keyword evidence="3" id="KW-0547">Nucleotide-binding</keyword>
<keyword evidence="2" id="KW-0808">Transferase</keyword>
<evidence type="ECO:0000259" key="7">
    <source>
        <dbReference type="PROSITE" id="PS50011"/>
    </source>
</evidence>
<dbReference type="PANTHER" id="PTHR43671">
    <property type="entry name" value="SERINE/THREONINE-PROTEIN KINASE NEK"/>
    <property type="match status" value="1"/>
</dbReference>
<dbReference type="GO" id="GO:0004674">
    <property type="term" value="F:protein serine/threonine kinase activity"/>
    <property type="evidence" value="ECO:0007669"/>
    <property type="project" value="UniProtKB-EC"/>
</dbReference>
<evidence type="ECO:0000256" key="4">
    <source>
        <dbReference type="ARBA" id="ARBA00022777"/>
    </source>
</evidence>
<evidence type="ECO:0000256" key="2">
    <source>
        <dbReference type="ARBA" id="ARBA00022679"/>
    </source>
</evidence>
<dbReference type="InterPro" id="IPR011990">
    <property type="entry name" value="TPR-like_helical_dom_sf"/>
</dbReference>
<dbReference type="Gene3D" id="1.25.40.10">
    <property type="entry name" value="Tetratricopeptide repeat domain"/>
    <property type="match status" value="1"/>
</dbReference>
<dbReference type="EC" id="2.7.11.1" evidence="1"/>
<dbReference type="Proteomes" id="UP000664417">
    <property type="component" value="Unassembled WGS sequence"/>
</dbReference>
<reference evidence="8" key="1">
    <citation type="submission" date="2021-03" db="EMBL/GenBank/DDBJ databases">
        <authorList>
            <person name="Wang G."/>
        </authorList>
    </citation>
    <scope>NUCLEOTIDE SEQUENCE</scope>
    <source>
        <strain evidence="8">KCTC 12899</strain>
    </source>
</reference>
<dbReference type="SUPFAM" id="SSF56112">
    <property type="entry name" value="Protein kinase-like (PK-like)"/>
    <property type="match status" value="1"/>
</dbReference>
<feature type="domain" description="Protein kinase" evidence="7">
    <location>
        <begin position="38"/>
        <end position="298"/>
    </location>
</feature>
<dbReference type="CDD" id="cd14014">
    <property type="entry name" value="STKc_PknB_like"/>
    <property type="match status" value="1"/>
</dbReference>
<gene>
    <name evidence="8" type="ORF">J3U88_01285</name>
</gene>
<dbReference type="InterPro" id="IPR011009">
    <property type="entry name" value="Kinase-like_dom_sf"/>
</dbReference>
<dbReference type="EMBL" id="JAFREP010000001">
    <property type="protein sequence ID" value="MBO1317074.1"/>
    <property type="molecule type" value="Genomic_DNA"/>
</dbReference>
<dbReference type="SUPFAM" id="SSF81901">
    <property type="entry name" value="HCP-like"/>
    <property type="match status" value="1"/>
</dbReference>
<dbReference type="PANTHER" id="PTHR43671:SF13">
    <property type="entry name" value="SERINE_THREONINE-PROTEIN KINASE NEK2"/>
    <property type="match status" value="1"/>
</dbReference>
<keyword evidence="4 8" id="KW-0418">Kinase</keyword>
<feature type="region of interest" description="Disordered" evidence="6">
    <location>
        <begin position="1"/>
        <end position="21"/>
    </location>
</feature>
<feature type="region of interest" description="Disordered" evidence="6">
    <location>
        <begin position="606"/>
        <end position="667"/>
    </location>
</feature>
<evidence type="ECO:0000256" key="1">
    <source>
        <dbReference type="ARBA" id="ARBA00012513"/>
    </source>
</evidence>
<keyword evidence="9" id="KW-1185">Reference proteome</keyword>
<evidence type="ECO:0000256" key="6">
    <source>
        <dbReference type="SAM" id="MobiDB-lite"/>
    </source>
</evidence>
<accession>A0A8J7Q5M8</accession>
<sequence length="812" mass="91871">MTEYQDFPAHTASHGLHSQPFTSKLSPRQVGHVLAGKYCIEHILWESKKSAVYLVNRTIKGTTVREVLKILSFSTPSQDTKKWESLISAHCRANHPNLVPIRDSDALPDSDEIYVTMDFMSEGTWAERFRQARQRGERLPMAELLPAMSGIAAAIAALHREGIIHQDIKPENMFVCPKHGAKLGDFDVSVLQKDIREDQPHRIGGTVAYMSPEQKKAWYNRDQSRLTPAADVYAFAVSLYHLITGSFPSRRSPALHEFIGDESLATALEHFLDRCMEEDPADRYEDGATMEAAFNPIVRKVSNNEDEAARIYRGAFRYVLNNTSVPDSDEREHLHQLQKELGLSELQVLRIEEAETIVHESDAPDYTPTRHTDQLPERQPAAKPRRRGARLLVGALLCGGLAAASIVSLPEYGPISRGALMHHLNLDTDRRAALARFDQAAALGDLDTMQRIHNNYSKGRPNDRSAIASMERRLQTAEQRNLTIERTRSKFTNALKMNNPDLAELALEHLEELKVETAPLRQVLEKHRRAMIKEAPAKKTGPKTKSSLNRTAQNEPKQRPQPKTRDAKAAQAKEQEQPAVTHHKPATQGPVVSTVVAAVANDSNQLVIKHPEPEQTQGQAEETPNRVKLDNHPALQNQPEPTEQAEPMPLDQPPATQTATQRRTPEQHIKQILDRVLPHRKDARAVQQREIDRAQKLLHRAVQHRNADDARHHMTTLKLHNALGVIDKRKICSTGDHYYNNKDYHEARAWYQLLDEEPHAEIKYRLGLVHFNLQDWPNALQAFEAAHHMGYQDAQPFLDRLRNSGYQAGVHR</sequence>
<protein>
    <recommendedName>
        <fullName evidence="1">non-specific serine/threonine protein kinase</fullName>
        <ecNumber evidence="1">2.7.11.1</ecNumber>
    </recommendedName>
</protein>
<feature type="compositionally biased region" description="Basic and acidic residues" evidence="6">
    <location>
        <begin position="563"/>
        <end position="576"/>
    </location>
</feature>
<dbReference type="Gene3D" id="1.10.510.10">
    <property type="entry name" value="Transferase(Phosphotransferase) domain 1"/>
    <property type="match status" value="1"/>
</dbReference>